<evidence type="ECO:0000256" key="1">
    <source>
        <dbReference type="ARBA" id="ARBA00004906"/>
    </source>
</evidence>
<dbReference type="Gene3D" id="3.30.710.10">
    <property type="entry name" value="Potassium Channel Kv1.1, Chain A"/>
    <property type="match status" value="1"/>
</dbReference>
<keyword evidence="3" id="KW-1185">Reference proteome</keyword>
<organism evidence="2 3">
    <name type="scientific">Mucuna pruriens</name>
    <name type="common">Velvet bean</name>
    <name type="synonym">Dolichos pruriens</name>
    <dbReference type="NCBI Taxonomy" id="157652"/>
    <lineage>
        <taxon>Eukaryota</taxon>
        <taxon>Viridiplantae</taxon>
        <taxon>Streptophyta</taxon>
        <taxon>Embryophyta</taxon>
        <taxon>Tracheophyta</taxon>
        <taxon>Spermatophyta</taxon>
        <taxon>Magnoliopsida</taxon>
        <taxon>eudicotyledons</taxon>
        <taxon>Gunneridae</taxon>
        <taxon>Pentapetalae</taxon>
        <taxon>rosids</taxon>
        <taxon>fabids</taxon>
        <taxon>Fabales</taxon>
        <taxon>Fabaceae</taxon>
        <taxon>Papilionoideae</taxon>
        <taxon>50 kb inversion clade</taxon>
        <taxon>NPAAA clade</taxon>
        <taxon>indigoferoid/millettioid clade</taxon>
        <taxon>Phaseoleae</taxon>
        <taxon>Mucuna</taxon>
    </lineage>
</organism>
<feature type="non-terminal residue" evidence="2">
    <location>
        <position position="238"/>
    </location>
</feature>
<dbReference type="InterPro" id="IPR011333">
    <property type="entry name" value="SKP1/BTB/POZ_sf"/>
</dbReference>
<feature type="non-terminal residue" evidence="2">
    <location>
        <position position="1"/>
    </location>
</feature>
<sequence>MKNFVVNIPTKQIRSMWESESESAAGHKYGGGLLTSSNHGVKNEGFVQRGHSWYIATGIPSDFLVQIGEANFHLCKYPLVSRSGKLSRIIYESHDPDLNKMVMDDVLGGAETFELATKFCYGIVVDLTAGNISGLRCVAEYLEMIEDLEEGNHIFKVEAFLNYVVLSSKREDKFWSIVRSTWKKIITFVRKQFSIWHHSQVVLSSGLVYVGLFLDSQLCGQKPNTLKPARSLFIRGEG</sequence>
<accession>A0A371H3R0</accession>
<gene>
    <name evidence="2" type="primary">RPT3</name>
    <name evidence="2" type="ORF">CR513_19827</name>
</gene>
<dbReference type="Proteomes" id="UP000257109">
    <property type="component" value="Unassembled WGS sequence"/>
</dbReference>
<proteinExistence type="predicted"/>
<dbReference type="AlphaFoldDB" id="A0A371H3R0"/>
<name>A0A371H3R0_MUCPR</name>
<dbReference type="InterPro" id="IPR043454">
    <property type="entry name" value="NPH3/RPT2-like"/>
</dbReference>
<protein>
    <submittedName>
        <fullName evidence="2">Root phototropism protein 3</fullName>
    </submittedName>
</protein>
<evidence type="ECO:0000313" key="3">
    <source>
        <dbReference type="Proteomes" id="UP000257109"/>
    </source>
</evidence>
<comment type="pathway">
    <text evidence="1">Protein modification; protein ubiquitination.</text>
</comment>
<evidence type="ECO:0000313" key="2">
    <source>
        <dbReference type="EMBL" id="RDX97405.1"/>
    </source>
</evidence>
<dbReference type="EMBL" id="QJKJ01003666">
    <property type="protein sequence ID" value="RDX97405.1"/>
    <property type="molecule type" value="Genomic_DNA"/>
</dbReference>
<dbReference type="PANTHER" id="PTHR32370">
    <property type="entry name" value="OS12G0117600 PROTEIN"/>
    <property type="match status" value="1"/>
</dbReference>
<comment type="caution">
    <text evidence="2">The sequence shown here is derived from an EMBL/GenBank/DDBJ whole genome shotgun (WGS) entry which is preliminary data.</text>
</comment>
<reference evidence="2" key="1">
    <citation type="submission" date="2018-05" db="EMBL/GenBank/DDBJ databases">
        <title>Draft genome of Mucuna pruriens seed.</title>
        <authorList>
            <person name="Nnadi N.E."/>
            <person name="Vos R."/>
            <person name="Hasami M.H."/>
            <person name="Devisetty U.K."/>
            <person name="Aguiy J.C."/>
        </authorList>
    </citation>
    <scope>NUCLEOTIDE SEQUENCE [LARGE SCALE GENOMIC DNA]</scope>
    <source>
        <strain evidence="2">JCA_2017</strain>
    </source>
</reference>
<dbReference type="OrthoDB" id="1746010at2759"/>
<dbReference type="SUPFAM" id="SSF54695">
    <property type="entry name" value="POZ domain"/>
    <property type="match status" value="1"/>
</dbReference>